<evidence type="ECO:0000256" key="6">
    <source>
        <dbReference type="SAM" id="Phobius"/>
    </source>
</evidence>
<comment type="caution">
    <text evidence="9">The sequence shown here is derived from an EMBL/GenBank/DDBJ whole genome shotgun (WGS) entry which is preliminary data.</text>
</comment>
<dbReference type="RefSeq" id="WP_239087955.1">
    <property type="nucleotide sequence ID" value="NZ_BOON01000002.1"/>
</dbReference>
<proteinExistence type="predicted"/>
<dbReference type="Proteomes" id="UP000599074">
    <property type="component" value="Unassembled WGS sequence"/>
</dbReference>
<feature type="chain" id="PRO_5038561168" description="Gram-positive cocci surface proteins LPxTG domain-containing protein" evidence="7">
    <location>
        <begin position="30"/>
        <end position="211"/>
    </location>
</feature>
<evidence type="ECO:0000256" key="2">
    <source>
        <dbReference type="ARBA" id="ARBA00022525"/>
    </source>
</evidence>
<feature type="region of interest" description="Disordered" evidence="5">
    <location>
        <begin position="132"/>
        <end position="173"/>
    </location>
</feature>
<evidence type="ECO:0000259" key="8">
    <source>
        <dbReference type="Pfam" id="PF00746"/>
    </source>
</evidence>
<name>A0A8J3WY09_9ACTN</name>
<keyword evidence="2" id="KW-0964">Secreted</keyword>
<dbReference type="Pfam" id="PF00746">
    <property type="entry name" value="Gram_pos_anchor"/>
    <property type="match status" value="1"/>
</dbReference>
<evidence type="ECO:0000256" key="5">
    <source>
        <dbReference type="SAM" id="MobiDB-lite"/>
    </source>
</evidence>
<evidence type="ECO:0000256" key="4">
    <source>
        <dbReference type="ARBA" id="ARBA00023088"/>
    </source>
</evidence>
<sequence length="211" mass="21546">MRRFLPSTRRMTTLAGAAFVGAAATVMFAAPASATTATVTGEADCGDNGEYTISWTITSDYPSVELTISDVKVTPNGPLSEDLNGKKIKGLPASVTVTQAVAGTTTKAELSFHPTWGNGHIVDRYSGSVTMDGQCKATEQGGPAPEQPPAQQPPAQEQPPAQQPPAKAAPAPALPVTGAQAGLYAGGAAVLVAAGAGLFVVARRRRVTFEA</sequence>
<evidence type="ECO:0000313" key="10">
    <source>
        <dbReference type="Proteomes" id="UP000599074"/>
    </source>
</evidence>
<feature type="domain" description="Gram-positive cocci surface proteins LPxTG" evidence="8">
    <location>
        <begin position="168"/>
        <end position="205"/>
    </location>
</feature>
<keyword evidence="6" id="KW-0812">Transmembrane</keyword>
<gene>
    <name evidence="9" type="ORF">Pme01_02890</name>
</gene>
<feature type="signal peptide" evidence="7">
    <location>
        <begin position="1"/>
        <end position="29"/>
    </location>
</feature>
<feature type="transmembrane region" description="Helical" evidence="6">
    <location>
        <begin position="181"/>
        <end position="202"/>
    </location>
</feature>
<keyword evidence="6" id="KW-0472">Membrane</keyword>
<evidence type="ECO:0000256" key="3">
    <source>
        <dbReference type="ARBA" id="ARBA00022729"/>
    </source>
</evidence>
<keyword evidence="1" id="KW-0134">Cell wall</keyword>
<evidence type="ECO:0000313" key="9">
    <source>
        <dbReference type="EMBL" id="GII20692.1"/>
    </source>
</evidence>
<feature type="compositionally biased region" description="Low complexity" evidence="5">
    <location>
        <begin position="153"/>
        <end position="171"/>
    </location>
</feature>
<keyword evidence="6" id="KW-1133">Transmembrane helix</keyword>
<organism evidence="9 10">
    <name type="scientific">Planosporangium mesophilum</name>
    <dbReference type="NCBI Taxonomy" id="689768"/>
    <lineage>
        <taxon>Bacteria</taxon>
        <taxon>Bacillati</taxon>
        <taxon>Actinomycetota</taxon>
        <taxon>Actinomycetes</taxon>
        <taxon>Micromonosporales</taxon>
        <taxon>Micromonosporaceae</taxon>
        <taxon>Planosporangium</taxon>
    </lineage>
</organism>
<dbReference type="InterPro" id="IPR019931">
    <property type="entry name" value="LPXTG_anchor"/>
</dbReference>
<accession>A0A8J3WY09</accession>
<reference evidence="9" key="1">
    <citation type="submission" date="2021-01" db="EMBL/GenBank/DDBJ databases">
        <title>Whole genome shotgun sequence of Planosporangium mesophilum NBRC 109066.</title>
        <authorList>
            <person name="Komaki H."/>
            <person name="Tamura T."/>
        </authorList>
    </citation>
    <scope>NUCLEOTIDE SEQUENCE</scope>
    <source>
        <strain evidence="9">NBRC 109066</strain>
    </source>
</reference>
<evidence type="ECO:0000256" key="7">
    <source>
        <dbReference type="SAM" id="SignalP"/>
    </source>
</evidence>
<keyword evidence="3 7" id="KW-0732">Signal</keyword>
<dbReference type="EMBL" id="BOON01000002">
    <property type="protein sequence ID" value="GII20692.1"/>
    <property type="molecule type" value="Genomic_DNA"/>
</dbReference>
<evidence type="ECO:0000256" key="1">
    <source>
        <dbReference type="ARBA" id="ARBA00022512"/>
    </source>
</evidence>
<keyword evidence="4" id="KW-0572">Peptidoglycan-anchor</keyword>
<dbReference type="AlphaFoldDB" id="A0A8J3WY09"/>
<keyword evidence="10" id="KW-1185">Reference proteome</keyword>
<protein>
    <recommendedName>
        <fullName evidence="8">Gram-positive cocci surface proteins LPxTG domain-containing protein</fullName>
    </recommendedName>
</protein>